<dbReference type="Proteomes" id="UP000693946">
    <property type="component" value="Linkage Group LG6"/>
</dbReference>
<reference evidence="3 4" key="1">
    <citation type="journal article" date="2021" name="Sci. Rep.">
        <title>Chromosome anchoring in Senegalese sole (Solea senegalensis) reveals sex-associated markers and genome rearrangements in flatfish.</title>
        <authorList>
            <person name="Guerrero-Cozar I."/>
            <person name="Gomez-Garrido J."/>
            <person name="Berbel C."/>
            <person name="Martinez-Blanch J.F."/>
            <person name="Alioto T."/>
            <person name="Claros M.G."/>
            <person name="Gagnaire P.A."/>
            <person name="Manchado M."/>
        </authorList>
    </citation>
    <scope>NUCLEOTIDE SEQUENCE [LARGE SCALE GENOMIC DNA]</scope>
    <source>
        <strain evidence="3">Sse05_10M</strain>
    </source>
</reference>
<organism evidence="3 4">
    <name type="scientific">Solea senegalensis</name>
    <name type="common">Senegalese sole</name>
    <dbReference type="NCBI Taxonomy" id="28829"/>
    <lineage>
        <taxon>Eukaryota</taxon>
        <taxon>Metazoa</taxon>
        <taxon>Chordata</taxon>
        <taxon>Craniata</taxon>
        <taxon>Vertebrata</taxon>
        <taxon>Euteleostomi</taxon>
        <taxon>Actinopterygii</taxon>
        <taxon>Neopterygii</taxon>
        <taxon>Teleostei</taxon>
        <taxon>Neoteleostei</taxon>
        <taxon>Acanthomorphata</taxon>
        <taxon>Carangaria</taxon>
        <taxon>Pleuronectiformes</taxon>
        <taxon>Pleuronectoidei</taxon>
        <taxon>Soleidae</taxon>
        <taxon>Solea</taxon>
    </lineage>
</organism>
<dbReference type="GO" id="GO:0005737">
    <property type="term" value="C:cytoplasm"/>
    <property type="evidence" value="ECO:0007669"/>
    <property type="project" value="UniProtKB-SubCell"/>
</dbReference>
<sequence length="937" mass="102523">MGSRKVVRPELFPARWTCRGNRGIQKNIWGCKGVIRHSPDIMPVCEVLLDSGSSLPDDTSLEKLLDWFSGLIEPGEGGALLEAHPCLLEFISAVVHKPSSDPSVISFVLKVCGLVAAAEDAFKMLQAHSILDLAFNHQHWHRAGLWEDPCVRIGWIQGLRKMLQHLEALRFFVQADLIPELLQLQTDSSLFVVSAANQLLAHILLFFQPAFPTRRNGVHMEHDDMMSHARITETDLPEVHTETSKCYAAVVVTILEYINESLVTKDNSQLRQSRQILKVLVPLLAQAGPFLRDKLLQSVTDSLEELVTAGYSQLTLPLMDVILAAHSSLSPDDPDQRMGRLLSSMLNVNKPSDLIHAAAAVLHRGHQDTVHTARAVRILLLPLDIITGHTLLGTNTADEEHQCSMAEQLKSKTSCISLICVCLTNAPHVTLMPADILPCPPCSIVAAVVSLLSICSGCVSSSSSGHAEVFRNVIGSSKVQKCALEAVTRLSSSPGVKDELTEVFTVLIRYLSNPDSDRTIIHKSYQALVKWTIVCKDLSSIKDQLRQDLTDVVKKRVCDMRWEVRDSTVEFLGQLAGVLKSPEMERDTSEALLDSCCCLTLLREALRDPESYVRASAIAALGQTLAHSWQQGAALTQEQTDVVNQLLEILSQDTEGFARRAVMQYFLAWFSSCASHTSPPSSSRSSLLMSSLSSVLSLGTADLDWEVKVHSLELAELLLDKAFSGCPDYRKPSERPCASLHPYAVVSDQTYAVHRHTPGVECDLSDVLNNLVKQGVVSALLSGLVDCDRPVGLKACQLLISLRETVGPPSKDEVNATPTTAAVAKVTCEVPSCGWGKEIRRILGMKTCDEDEEADLTADECGDMRKQGKGEGGRSVSVSVCEMLRSLGLDARLDILSQSSDHVHNSPLSLLQDIVMSSATHTQTNTQPGQEVIVDCY</sequence>
<dbReference type="InterPro" id="IPR038904">
    <property type="entry name" value="BRAT1"/>
</dbReference>
<keyword evidence="4" id="KW-1185">Reference proteome</keyword>
<dbReference type="AlphaFoldDB" id="A0AAV6QC12"/>
<dbReference type="GO" id="GO:0006974">
    <property type="term" value="P:DNA damage response"/>
    <property type="evidence" value="ECO:0007669"/>
    <property type="project" value="InterPro"/>
</dbReference>
<protein>
    <submittedName>
        <fullName evidence="3">BRCA1-associated ATM activator 1 isoform X1</fullName>
    </submittedName>
</protein>
<evidence type="ECO:0000313" key="3">
    <source>
        <dbReference type="EMBL" id="KAG7486025.1"/>
    </source>
</evidence>
<proteinExistence type="predicted"/>
<dbReference type="GO" id="GO:0008283">
    <property type="term" value="P:cell population proliferation"/>
    <property type="evidence" value="ECO:0007669"/>
    <property type="project" value="InterPro"/>
</dbReference>
<comment type="subcellular location">
    <subcellularLocation>
        <location evidence="1">Cytoplasm</location>
    </subcellularLocation>
</comment>
<dbReference type="PANTHER" id="PTHR21331:SF2">
    <property type="entry name" value="BRCA1-ASSOCIATED ATM ACTIVATOR 1"/>
    <property type="match status" value="1"/>
</dbReference>
<name>A0AAV6QC12_SOLSE</name>
<evidence type="ECO:0000313" key="4">
    <source>
        <dbReference type="Proteomes" id="UP000693946"/>
    </source>
</evidence>
<evidence type="ECO:0000256" key="1">
    <source>
        <dbReference type="ARBA" id="ARBA00004496"/>
    </source>
</evidence>
<comment type="caution">
    <text evidence="3">The sequence shown here is derived from an EMBL/GenBank/DDBJ whole genome shotgun (WGS) entry which is preliminary data.</text>
</comment>
<dbReference type="GO" id="GO:0005634">
    <property type="term" value="C:nucleus"/>
    <property type="evidence" value="ECO:0007669"/>
    <property type="project" value="TreeGrafter"/>
</dbReference>
<dbReference type="EMBL" id="JAGKHQ010000018">
    <property type="protein sequence ID" value="KAG7486025.1"/>
    <property type="molecule type" value="Genomic_DNA"/>
</dbReference>
<gene>
    <name evidence="3" type="ORF">JOB18_023374</name>
</gene>
<keyword evidence="2" id="KW-0963">Cytoplasm</keyword>
<accession>A0AAV6QC12</accession>
<evidence type="ECO:0000256" key="2">
    <source>
        <dbReference type="ARBA" id="ARBA00022490"/>
    </source>
</evidence>
<dbReference type="PANTHER" id="PTHR21331">
    <property type="entry name" value="BRCA1-ASSOCIATED ATM ACTIVATOR 1"/>
    <property type="match status" value="1"/>
</dbReference>